<dbReference type="Gene3D" id="2.60.40.10">
    <property type="entry name" value="Immunoglobulins"/>
    <property type="match status" value="6"/>
</dbReference>
<feature type="transmembrane region" description="Helical" evidence="11">
    <location>
        <begin position="603"/>
        <end position="629"/>
    </location>
</feature>
<dbReference type="SUPFAM" id="SSF49265">
    <property type="entry name" value="Fibronectin type III"/>
    <property type="match status" value="3"/>
</dbReference>
<keyword evidence="15" id="KW-1185">Reference proteome</keyword>
<feature type="signal peptide" evidence="12">
    <location>
        <begin position="1"/>
        <end position="20"/>
    </location>
</feature>
<keyword evidence="4 12" id="KW-0732">Signal</keyword>
<feature type="chain" id="PRO_5041909659" description="Fibronectin type-III domain-containing protein" evidence="12">
    <location>
        <begin position="21"/>
        <end position="814"/>
    </location>
</feature>
<evidence type="ECO:0000256" key="2">
    <source>
        <dbReference type="ARBA" id="ARBA00008921"/>
    </source>
</evidence>
<evidence type="ECO:0000256" key="3">
    <source>
        <dbReference type="ARBA" id="ARBA00022692"/>
    </source>
</evidence>
<keyword evidence="5" id="KW-0677">Repeat</keyword>
<organism evidence="14 15">
    <name type="scientific">Aldrovandia affinis</name>
    <dbReference type="NCBI Taxonomy" id="143900"/>
    <lineage>
        <taxon>Eukaryota</taxon>
        <taxon>Metazoa</taxon>
        <taxon>Chordata</taxon>
        <taxon>Craniata</taxon>
        <taxon>Vertebrata</taxon>
        <taxon>Euteleostomi</taxon>
        <taxon>Actinopterygii</taxon>
        <taxon>Neopterygii</taxon>
        <taxon>Teleostei</taxon>
        <taxon>Notacanthiformes</taxon>
        <taxon>Halosauridae</taxon>
        <taxon>Aldrovandia</taxon>
    </lineage>
</organism>
<evidence type="ECO:0000313" key="14">
    <source>
        <dbReference type="EMBL" id="KAJ8401899.1"/>
    </source>
</evidence>
<dbReference type="Proteomes" id="UP001221898">
    <property type="component" value="Unassembled WGS sequence"/>
</dbReference>
<evidence type="ECO:0000256" key="9">
    <source>
        <dbReference type="ARBA" id="ARBA00023180"/>
    </source>
</evidence>
<dbReference type="SMART" id="SM00060">
    <property type="entry name" value="FN3"/>
    <property type="match status" value="4"/>
</dbReference>
<evidence type="ECO:0000259" key="13">
    <source>
        <dbReference type="PROSITE" id="PS50853"/>
    </source>
</evidence>
<evidence type="ECO:0000256" key="7">
    <source>
        <dbReference type="ARBA" id="ARBA00023136"/>
    </source>
</evidence>
<keyword evidence="8" id="KW-0675">Receptor</keyword>
<evidence type="ECO:0000256" key="4">
    <source>
        <dbReference type="ARBA" id="ARBA00022729"/>
    </source>
</evidence>
<evidence type="ECO:0000256" key="5">
    <source>
        <dbReference type="ARBA" id="ARBA00022737"/>
    </source>
</evidence>
<comment type="subcellular location">
    <subcellularLocation>
        <location evidence="1">Membrane</location>
        <topology evidence="1">Single-pass type I membrane protein</topology>
    </subcellularLocation>
</comment>
<feature type="domain" description="Fibronectin type-III" evidence="13">
    <location>
        <begin position="213"/>
        <end position="317"/>
    </location>
</feature>
<name>A0AAD7SG49_9TELE</name>
<evidence type="ECO:0000256" key="10">
    <source>
        <dbReference type="SAM" id="MobiDB-lite"/>
    </source>
</evidence>
<proteinExistence type="inferred from homology"/>
<keyword evidence="7 11" id="KW-0472">Membrane</keyword>
<dbReference type="PANTHER" id="PTHR48423:SF1">
    <property type="entry name" value="INTERLEUKIN-27 RECEPTOR SUBUNIT ALPHA"/>
    <property type="match status" value="1"/>
</dbReference>
<comment type="caution">
    <text evidence="14">The sequence shown here is derived from an EMBL/GenBank/DDBJ whole genome shotgun (WGS) entry which is preliminary data.</text>
</comment>
<evidence type="ECO:0000256" key="1">
    <source>
        <dbReference type="ARBA" id="ARBA00004479"/>
    </source>
</evidence>
<protein>
    <recommendedName>
        <fullName evidence="13">Fibronectin type-III domain-containing protein</fullName>
    </recommendedName>
</protein>
<feature type="domain" description="Fibronectin type-III" evidence="13">
    <location>
        <begin position="504"/>
        <end position="599"/>
    </location>
</feature>
<keyword evidence="3 11" id="KW-0812">Transmembrane</keyword>
<dbReference type="InterPro" id="IPR003961">
    <property type="entry name" value="FN3_dom"/>
</dbReference>
<comment type="similarity">
    <text evidence="2">Belongs to the type I cytokine receptor family. Type 2 subfamily.</text>
</comment>
<feature type="region of interest" description="Disordered" evidence="10">
    <location>
        <begin position="723"/>
        <end position="745"/>
    </location>
</feature>
<evidence type="ECO:0000256" key="12">
    <source>
        <dbReference type="SAM" id="SignalP"/>
    </source>
</evidence>
<dbReference type="AlphaFoldDB" id="A0AAD7SG49"/>
<evidence type="ECO:0000313" key="15">
    <source>
        <dbReference type="Proteomes" id="UP001221898"/>
    </source>
</evidence>
<dbReference type="Pfam" id="PF00041">
    <property type="entry name" value="fn3"/>
    <property type="match status" value="1"/>
</dbReference>
<dbReference type="PROSITE" id="PS50853">
    <property type="entry name" value="FN3"/>
    <property type="match status" value="2"/>
</dbReference>
<evidence type="ECO:0000256" key="11">
    <source>
        <dbReference type="SAM" id="Phobius"/>
    </source>
</evidence>
<gene>
    <name evidence="14" type="ORF">AAFF_G00374800</name>
</gene>
<dbReference type="InterPro" id="IPR052672">
    <property type="entry name" value="Type1_Cytokine_Rcpt_Type2"/>
</dbReference>
<dbReference type="InterPro" id="IPR036116">
    <property type="entry name" value="FN3_sf"/>
</dbReference>
<reference evidence="14" key="1">
    <citation type="journal article" date="2023" name="Science">
        <title>Genome structures resolve the early diversification of teleost fishes.</title>
        <authorList>
            <person name="Parey E."/>
            <person name="Louis A."/>
            <person name="Montfort J."/>
            <person name="Bouchez O."/>
            <person name="Roques C."/>
            <person name="Iampietro C."/>
            <person name="Lluch J."/>
            <person name="Castinel A."/>
            <person name="Donnadieu C."/>
            <person name="Desvignes T."/>
            <person name="Floi Bucao C."/>
            <person name="Jouanno E."/>
            <person name="Wen M."/>
            <person name="Mejri S."/>
            <person name="Dirks R."/>
            <person name="Jansen H."/>
            <person name="Henkel C."/>
            <person name="Chen W.J."/>
            <person name="Zahm M."/>
            <person name="Cabau C."/>
            <person name="Klopp C."/>
            <person name="Thompson A.W."/>
            <person name="Robinson-Rechavi M."/>
            <person name="Braasch I."/>
            <person name="Lecointre G."/>
            <person name="Bobe J."/>
            <person name="Postlethwait J.H."/>
            <person name="Berthelot C."/>
            <person name="Roest Crollius H."/>
            <person name="Guiguen Y."/>
        </authorList>
    </citation>
    <scope>NUCLEOTIDE SEQUENCE</scope>
    <source>
        <strain evidence="14">NC1722</strain>
    </source>
</reference>
<dbReference type="EMBL" id="JAINUG010000067">
    <property type="protein sequence ID" value="KAJ8401899.1"/>
    <property type="molecule type" value="Genomic_DNA"/>
</dbReference>
<dbReference type="GO" id="GO:0005886">
    <property type="term" value="C:plasma membrane"/>
    <property type="evidence" value="ECO:0007669"/>
    <property type="project" value="UniProtKB-ARBA"/>
</dbReference>
<accession>A0AAD7SG49</accession>
<sequence length="814" mass="89144">MSPLVFPLLLIVTLLCKGQSEKCDVYPKDPVITMGDDIKIMFKAPYGGLCSNVGSYSPGKLSWMLNNKKIPESFYTIVNSTIAAVNIQNFTLQSGIVTCHTDVGGNDSILGGTTIKAFFLPTKPTNISCITIIYESFACSWESDGDPLLQTNYTVSRDVKGTIDTCSSDNPHCVFARDILFNCTIRVTAQNSRGSVDSDVVSFDIYSTVKVDPPRYVAVERLFNNQEMKVSWEMPSNEKSPKPFICEVKYSYPHEGVIPKHVKYIDVNEPGKKRALHIKVQRQCTSYNFSIRCATKDKWKPMWSDWSSEWDVISPLDVRSIHLCLWRKIGVPDERGNRTVQLMWKGPPTYCDAIKGYNVTLKAANNDTQAILLKPADTKTSMTVGKEAYIVRIVAYRNENIFSEATTTIPAIGEVSGFPPLGAAKAFTDNGQIHVSWNAPSSCPYSYMVDWSADGDDYRWQESQATNITVDGQPLKLYTITVTPLYGTGPGQETTLQAYAKEGVPGMISSMNVLEVSTTGARIRWSAVPRGECCGFVVNYTVFYKTQADLGLSVTVNNTVQEVWLDSLQPSMHYGVHVVASSVAGGTSSRSIFFKTLSYGPRFATMLGLFGGLGVIMLLMIALCCFIIVKKHFIKSVPNPGLSAMASWSPHGLSQRPLLMHSSESCSICVVDPSSDGTTPTPTPAEHDQQGLHDGVLNPVPDFGPSGVKCPWEPSGALLHTPGCPAPGAWERSTDAAPHSRAQGKGTPVCVYPRNYVRSENGIGCPCGERQPAPPMEGESRTLPEPQLQRVTAAPPQAYISMDMLHEGMFNRGA</sequence>
<evidence type="ECO:0000256" key="6">
    <source>
        <dbReference type="ARBA" id="ARBA00022989"/>
    </source>
</evidence>
<keyword evidence="6 11" id="KW-1133">Transmembrane helix</keyword>
<dbReference type="InterPro" id="IPR013783">
    <property type="entry name" value="Ig-like_fold"/>
</dbReference>
<keyword evidence="9" id="KW-0325">Glycoprotein</keyword>
<dbReference type="CDD" id="cd00063">
    <property type="entry name" value="FN3"/>
    <property type="match status" value="2"/>
</dbReference>
<dbReference type="PANTHER" id="PTHR48423">
    <property type="entry name" value="INTERLEUKIN-27 RECEPTOR SUBUNIT ALPHA"/>
    <property type="match status" value="1"/>
</dbReference>
<evidence type="ECO:0000256" key="8">
    <source>
        <dbReference type="ARBA" id="ARBA00023170"/>
    </source>
</evidence>